<evidence type="ECO:0000313" key="2">
    <source>
        <dbReference type="EMBL" id="KAF9886680.1"/>
    </source>
</evidence>
<evidence type="ECO:0000256" key="1">
    <source>
        <dbReference type="SAM" id="Coils"/>
    </source>
</evidence>
<protein>
    <submittedName>
        <fullName evidence="2">Uncharacterized protein</fullName>
    </submittedName>
</protein>
<feature type="coiled-coil region" evidence="1">
    <location>
        <begin position="5"/>
        <end position="32"/>
    </location>
</feature>
<evidence type="ECO:0000313" key="3">
    <source>
        <dbReference type="Proteomes" id="UP001194746"/>
    </source>
</evidence>
<sequence length="311" mass="35962">MEEKLQQQEQKLKEATQHSKRLQKELQDCQNQIFRSLPIDVLTDATVSEEYFKIQDVCSSWVEGLPDIQKFAHAFTSAIEQSDIKLRFDVDGFPHDPSAAQSEYLTIAFFSLIWTEIFEPSLIGASPSDQRLLVELQDGLAKVKPKKDLESIGRWKADAANAYMSREGYHKAVADTIEKLHQRMLAFLLCFNFEKEFDLQDKLQVFKEDIIDPAAKLAISMSSTINHYRWEWYDGYPGCNVWKHDLKRVELLDVSTHQKIPERRFAGLSDKHLIARYLFTMFPAIFRRGGEGQEEVKVQKAVVVVHLLLPR</sequence>
<organism evidence="2 3">
    <name type="scientific">Aspergillus nanangensis</name>
    <dbReference type="NCBI Taxonomy" id="2582783"/>
    <lineage>
        <taxon>Eukaryota</taxon>
        <taxon>Fungi</taxon>
        <taxon>Dikarya</taxon>
        <taxon>Ascomycota</taxon>
        <taxon>Pezizomycotina</taxon>
        <taxon>Eurotiomycetes</taxon>
        <taxon>Eurotiomycetidae</taxon>
        <taxon>Eurotiales</taxon>
        <taxon>Aspergillaceae</taxon>
        <taxon>Aspergillus</taxon>
        <taxon>Aspergillus subgen. Circumdati</taxon>
    </lineage>
</organism>
<proteinExistence type="predicted"/>
<keyword evidence="3" id="KW-1185">Reference proteome</keyword>
<keyword evidence="1" id="KW-0175">Coiled coil</keyword>
<dbReference type="Proteomes" id="UP001194746">
    <property type="component" value="Unassembled WGS sequence"/>
</dbReference>
<gene>
    <name evidence="2" type="ORF">FE257_011194</name>
</gene>
<comment type="caution">
    <text evidence="2">The sequence shown here is derived from an EMBL/GenBank/DDBJ whole genome shotgun (WGS) entry which is preliminary data.</text>
</comment>
<reference evidence="2" key="1">
    <citation type="journal article" date="2019" name="Beilstein J. Org. Chem.">
        <title>Nanangenines: drimane sesquiterpenoids as the dominant metabolite cohort of a novel Australian fungus, Aspergillus nanangensis.</title>
        <authorList>
            <person name="Lacey H.J."/>
            <person name="Gilchrist C.L.M."/>
            <person name="Crombie A."/>
            <person name="Kalaitzis J.A."/>
            <person name="Vuong D."/>
            <person name="Rutledge P.J."/>
            <person name="Turner P."/>
            <person name="Pitt J.I."/>
            <person name="Lacey E."/>
            <person name="Chooi Y.H."/>
            <person name="Piggott A.M."/>
        </authorList>
    </citation>
    <scope>NUCLEOTIDE SEQUENCE</scope>
    <source>
        <strain evidence="2">MST-FP2251</strain>
    </source>
</reference>
<name>A0AAD4CHP6_ASPNN</name>
<reference evidence="2" key="2">
    <citation type="submission" date="2020-02" db="EMBL/GenBank/DDBJ databases">
        <authorList>
            <person name="Gilchrist C.L.M."/>
            <person name="Chooi Y.-H."/>
        </authorList>
    </citation>
    <scope>NUCLEOTIDE SEQUENCE</scope>
    <source>
        <strain evidence="2">MST-FP2251</strain>
    </source>
</reference>
<accession>A0AAD4CHP6</accession>
<dbReference type="EMBL" id="VCAU01000073">
    <property type="protein sequence ID" value="KAF9886680.1"/>
    <property type="molecule type" value="Genomic_DNA"/>
</dbReference>
<dbReference type="AlphaFoldDB" id="A0AAD4CHP6"/>